<evidence type="ECO:0000313" key="1">
    <source>
        <dbReference type="EMBL" id="KAJ9064651.1"/>
    </source>
</evidence>
<dbReference type="Proteomes" id="UP001165960">
    <property type="component" value="Unassembled WGS sequence"/>
</dbReference>
<dbReference type="EMBL" id="QTSX02004437">
    <property type="protein sequence ID" value="KAJ9064651.1"/>
    <property type="molecule type" value="Genomic_DNA"/>
</dbReference>
<proteinExistence type="predicted"/>
<comment type="caution">
    <text evidence="1">The sequence shown here is derived from an EMBL/GenBank/DDBJ whole genome shotgun (WGS) entry which is preliminary data.</text>
</comment>
<accession>A0ACC2SQJ5</accession>
<sequence>MINHVGNSIGSLIENDISKFLSPKSRVCKHEQSDNSQASQETDRFPGPSDEESLEARKCHRRSHRHGCKCHKKHRSGHGETVEESPVAEEIYEERRHHRRHGRKRKSHICPVHRLDSASPSEKSPPVSTPNPEVENIASSSKTVFPTIAICPPKLPGIGSHSKSSQSVPSPPKDYSHFSFLNDVSQNNINPFISLKSDPVEDNVERSRRPYSLKSLIMAPDVESHTPAAYSEPIKSSQDPGQEINPADVALISGIVALRDMGFHDDAANLDALQAHFGRLEDAIEELLKF</sequence>
<protein>
    <submittedName>
        <fullName evidence="1">Uncharacterized protein</fullName>
    </submittedName>
</protein>
<evidence type="ECO:0000313" key="2">
    <source>
        <dbReference type="Proteomes" id="UP001165960"/>
    </source>
</evidence>
<organism evidence="1 2">
    <name type="scientific">Entomophthora muscae</name>
    <dbReference type="NCBI Taxonomy" id="34485"/>
    <lineage>
        <taxon>Eukaryota</taxon>
        <taxon>Fungi</taxon>
        <taxon>Fungi incertae sedis</taxon>
        <taxon>Zoopagomycota</taxon>
        <taxon>Entomophthoromycotina</taxon>
        <taxon>Entomophthoromycetes</taxon>
        <taxon>Entomophthorales</taxon>
        <taxon>Entomophthoraceae</taxon>
        <taxon>Entomophthora</taxon>
    </lineage>
</organism>
<gene>
    <name evidence="1" type="ORF">DSO57_1028161</name>
</gene>
<keyword evidence="2" id="KW-1185">Reference proteome</keyword>
<reference evidence="1" key="1">
    <citation type="submission" date="2022-04" db="EMBL/GenBank/DDBJ databases">
        <title>Genome of the entomopathogenic fungus Entomophthora muscae.</title>
        <authorList>
            <person name="Elya C."/>
            <person name="Lovett B.R."/>
            <person name="Lee E."/>
            <person name="Macias A.M."/>
            <person name="Hajek A.E."/>
            <person name="De Bivort B.L."/>
            <person name="Kasson M.T."/>
            <person name="De Fine Licht H.H."/>
            <person name="Stajich J.E."/>
        </authorList>
    </citation>
    <scope>NUCLEOTIDE SEQUENCE</scope>
    <source>
        <strain evidence="1">Berkeley</strain>
    </source>
</reference>
<name>A0ACC2SQJ5_9FUNG</name>